<name>A0A2T0LQT1_9ACTN</name>
<gene>
    <name evidence="1" type="ORF">B0I32_14610</name>
</gene>
<dbReference type="AlphaFoldDB" id="A0A2T0LQT1"/>
<protein>
    <submittedName>
        <fullName evidence="1">Uncharacterized protein</fullName>
    </submittedName>
</protein>
<keyword evidence="2" id="KW-1185">Reference proteome</keyword>
<comment type="caution">
    <text evidence="1">The sequence shown here is derived from an EMBL/GenBank/DDBJ whole genome shotgun (WGS) entry which is preliminary data.</text>
</comment>
<evidence type="ECO:0000313" key="1">
    <source>
        <dbReference type="EMBL" id="PRX45847.1"/>
    </source>
</evidence>
<dbReference type="EMBL" id="PVNG01000046">
    <property type="protein sequence ID" value="PRX45847.1"/>
    <property type="molecule type" value="Genomic_DNA"/>
</dbReference>
<dbReference type="Proteomes" id="UP000238312">
    <property type="component" value="Unassembled WGS sequence"/>
</dbReference>
<proteinExistence type="predicted"/>
<sequence length="113" mass="12289">MDQDYLDVESGKIGEIIPNSSDLWYVSPYRALWTSGGGAQPITPVSGKPTAKSCEADLKKRTYDQIAMADMKAGGWACALTVEGNIVGIQIRSIPPIGDEKAPLPLFYTVWQQ</sequence>
<evidence type="ECO:0000313" key="2">
    <source>
        <dbReference type="Proteomes" id="UP000238312"/>
    </source>
</evidence>
<reference evidence="1 2" key="1">
    <citation type="submission" date="2018-03" db="EMBL/GenBank/DDBJ databases">
        <title>Genomic Encyclopedia of Type Strains, Phase III (KMG-III): the genomes of soil and plant-associated and newly described type strains.</title>
        <authorList>
            <person name="Whitman W."/>
        </authorList>
    </citation>
    <scope>NUCLEOTIDE SEQUENCE [LARGE SCALE GENOMIC DNA]</scope>
    <source>
        <strain evidence="1 2">CGMCC 4.7104</strain>
    </source>
</reference>
<organism evidence="1 2">
    <name type="scientific">Nonomuraea fuscirosea</name>
    <dbReference type="NCBI Taxonomy" id="1291556"/>
    <lineage>
        <taxon>Bacteria</taxon>
        <taxon>Bacillati</taxon>
        <taxon>Actinomycetota</taxon>
        <taxon>Actinomycetes</taxon>
        <taxon>Streptosporangiales</taxon>
        <taxon>Streptosporangiaceae</taxon>
        <taxon>Nonomuraea</taxon>
    </lineage>
</organism>
<accession>A0A2T0LQT1</accession>